<dbReference type="Proteomes" id="UP000194236">
    <property type="component" value="Unassembled WGS sequence"/>
</dbReference>
<accession>A0A1Y3B1J3</accession>
<comment type="caution">
    <text evidence="1">The sequence shown here is derived from an EMBL/GenBank/DDBJ whole genome shotgun (WGS) entry which is preliminary data.</text>
</comment>
<evidence type="ECO:0000313" key="2">
    <source>
        <dbReference type="Proteomes" id="UP000194236"/>
    </source>
</evidence>
<keyword evidence="2" id="KW-1185">Reference proteome</keyword>
<sequence>MKNEEKILKSIKDKHLILNETVDKIREEMDELFSFEIDNNANSPKNDGRNSISMDKVNNDLASLLCLNDGDDGGQTNEMENSTSHSLDELIDDSFAEINMQSLGTLTLQLGDLDDQHLAGMSSGVNIDETNRIPVESNKSSGNPVGKKVISSFKNIKDKMKNISLNKDNKLRSPSIDLSKTNTIDTLVAPPDNETVKAETDRIFDKYRSSKQQAILEN</sequence>
<proteinExistence type="predicted"/>
<protein>
    <submittedName>
        <fullName evidence="1">Uncharacterized protein</fullName>
    </submittedName>
</protein>
<dbReference type="AlphaFoldDB" id="A0A1Y3B1J3"/>
<reference evidence="1 2" key="1">
    <citation type="submission" date="2017-03" db="EMBL/GenBank/DDBJ databases">
        <title>Genome Survey of Euroglyphus maynei.</title>
        <authorList>
            <person name="Arlian L.G."/>
            <person name="Morgan M.S."/>
            <person name="Rider S.D."/>
        </authorList>
    </citation>
    <scope>NUCLEOTIDE SEQUENCE [LARGE SCALE GENOMIC DNA]</scope>
    <source>
        <strain evidence="1">Arlian Lab</strain>
        <tissue evidence="1">Whole body</tissue>
    </source>
</reference>
<evidence type="ECO:0000313" key="1">
    <source>
        <dbReference type="EMBL" id="OTF73506.1"/>
    </source>
</evidence>
<dbReference type="EMBL" id="MUJZ01051273">
    <property type="protein sequence ID" value="OTF73506.1"/>
    <property type="molecule type" value="Genomic_DNA"/>
</dbReference>
<organism evidence="1 2">
    <name type="scientific">Euroglyphus maynei</name>
    <name type="common">Mayne's house dust mite</name>
    <dbReference type="NCBI Taxonomy" id="6958"/>
    <lineage>
        <taxon>Eukaryota</taxon>
        <taxon>Metazoa</taxon>
        <taxon>Ecdysozoa</taxon>
        <taxon>Arthropoda</taxon>
        <taxon>Chelicerata</taxon>
        <taxon>Arachnida</taxon>
        <taxon>Acari</taxon>
        <taxon>Acariformes</taxon>
        <taxon>Sarcoptiformes</taxon>
        <taxon>Astigmata</taxon>
        <taxon>Psoroptidia</taxon>
        <taxon>Analgoidea</taxon>
        <taxon>Pyroglyphidae</taxon>
        <taxon>Pyroglyphinae</taxon>
        <taxon>Euroglyphus</taxon>
    </lineage>
</organism>
<name>A0A1Y3B1J3_EURMA</name>
<gene>
    <name evidence="1" type="ORF">BLA29_010402</name>
</gene>
<feature type="non-terminal residue" evidence="1">
    <location>
        <position position="218"/>
    </location>
</feature>